<gene>
    <name evidence="12" type="ORF">NEOLEDRAFT_1093465</name>
</gene>
<dbReference type="Pfam" id="PF14700">
    <property type="entry name" value="RPOL_N"/>
    <property type="match status" value="1"/>
</dbReference>
<dbReference type="InterPro" id="IPR043502">
    <property type="entry name" value="DNA/RNA_pol_sf"/>
</dbReference>
<evidence type="ECO:0000256" key="9">
    <source>
        <dbReference type="ARBA" id="ARBA00048552"/>
    </source>
</evidence>
<dbReference type="Pfam" id="PF00940">
    <property type="entry name" value="RNA_pol"/>
    <property type="match status" value="1"/>
</dbReference>
<evidence type="ECO:0000256" key="4">
    <source>
        <dbReference type="ARBA" id="ARBA00022679"/>
    </source>
</evidence>
<evidence type="ECO:0000256" key="7">
    <source>
        <dbReference type="ARBA" id="ARBA00023128"/>
    </source>
</evidence>
<dbReference type="SUPFAM" id="SSF56672">
    <property type="entry name" value="DNA/RNA polymerases"/>
    <property type="match status" value="1"/>
</dbReference>
<comment type="similarity">
    <text evidence="2 10">Belongs to the phage and mitochondrial RNA polymerase family.</text>
</comment>
<dbReference type="SMART" id="SM01311">
    <property type="entry name" value="RPOL_N"/>
    <property type="match status" value="1"/>
</dbReference>
<dbReference type="FunFam" id="1.10.287.280:FF:000001">
    <property type="entry name" value="DNA-directed RNA polymerase"/>
    <property type="match status" value="1"/>
</dbReference>
<organism evidence="12 13">
    <name type="scientific">Neolentinus lepideus HHB14362 ss-1</name>
    <dbReference type="NCBI Taxonomy" id="1314782"/>
    <lineage>
        <taxon>Eukaryota</taxon>
        <taxon>Fungi</taxon>
        <taxon>Dikarya</taxon>
        <taxon>Basidiomycota</taxon>
        <taxon>Agaricomycotina</taxon>
        <taxon>Agaricomycetes</taxon>
        <taxon>Gloeophyllales</taxon>
        <taxon>Gloeophyllaceae</taxon>
        <taxon>Neolentinus</taxon>
    </lineage>
</organism>
<dbReference type="InterPro" id="IPR037159">
    <property type="entry name" value="RNA_POL_N_sf"/>
</dbReference>
<dbReference type="GO" id="GO:0006390">
    <property type="term" value="P:mitochondrial transcription"/>
    <property type="evidence" value="ECO:0007669"/>
    <property type="project" value="TreeGrafter"/>
</dbReference>
<evidence type="ECO:0000256" key="3">
    <source>
        <dbReference type="ARBA" id="ARBA00022478"/>
    </source>
</evidence>
<comment type="catalytic activity">
    <reaction evidence="9 10">
        <text>RNA(n) + a ribonucleoside 5'-triphosphate = RNA(n+1) + diphosphate</text>
        <dbReference type="Rhea" id="RHEA:21248"/>
        <dbReference type="Rhea" id="RHEA-COMP:14527"/>
        <dbReference type="Rhea" id="RHEA-COMP:17342"/>
        <dbReference type="ChEBI" id="CHEBI:33019"/>
        <dbReference type="ChEBI" id="CHEBI:61557"/>
        <dbReference type="ChEBI" id="CHEBI:140395"/>
        <dbReference type="EC" id="2.7.7.6"/>
    </reaction>
</comment>
<dbReference type="EC" id="2.7.7.6" evidence="10"/>
<dbReference type="EMBL" id="KV425574">
    <property type="protein sequence ID" value="KZT25042.1"/>
    <property type="molecule type" value="Genomic_DNA"/>
</dbReference>
<evidence type="ECO:0000259" key="11">
    <source>
        <dbReference type="SMART" id="SM01311"/>
    </source>
</evidence>
<dbReference type="PANTHER" id="PTHR10102">
    <property type="entry name" value="DNA-DIRECTED RNA POLYMERASE, MITOCHONDRIAL"/>
    <property type="match status" value="1"/>
</dbReference>
<protein>
    <recommendedName>
        <fullName evidence="10">DNA-directed RNA polymerase</fullName>
        <ecNumber evidence="10">2.7.7.6</ecNumber>
    </recommendedName>
</protein>
<dbReference type="GO" id="GO:0003899">
    <property type="term" value="F:DNA-directed RNA polymerase activity"/>
    <property type="evidence" value="ECO:0007669"/>
    <property type="project" value="UniProtKB-EC"/>
</dbReference>
<evidence type="ECO:0000256" key="5">
    <source>
        <dbReference type="ARBA" id="ARBA00022695"/>
    </source>
</evidence>
<sequence length="1321" mass="149317">MIPRTVRRLETTLLPYSRQCLPRPARLYSSPSKRANAPALATAHAIDESYPAFMPTRQEDIQPGPSVGMRGLTKSPPKYTILPTPLPEDAESSPINDFYFTDSPTQDSLAIIDACLRDSYDVPRAQRVFNELRVKRAGDPILVPQLYNTLLSAYVDMAARNDAEHWEKWLGDAIVLFQTMQAGTERVRVTAGSYAIMLLAWIQFNEKLSLRTFDAPALHLPSPGDLVSLLDEQGISATAVVTDRAISTAEDATKIARLILSTAVEQNRDRLVLELREVEAIAKHPDPFADVPEAMPVMRPRETQERDATADEGEEISPTTDDVMEVPFNLDVLRRHLARVKMARQVLPENVLIRQKVLEDSAIDVARERIAQQARMLAELGNKDQALNRHGLQRWMWEWHTKLQDRLAIEINALLQHEQSLKIKPGKDQQLLGPFLQLLKPETMSLITILELMRMSGTGGVSDGMKMARALLTVGTAIEAEYHAQLRKKNNMSVPSQSMRPGQVAYFTGQGYQDLYARRIAARKYMEDNESWSADWSQTLKVRIASFLVDNLIDIATVTRRGIDKTTGEEIEEVQPAFFHSYEYVHGHKLGVIKLNSMVAERLASDDIRDTVPPRNLPMLVKPKPWLDYNDGAYLNIKTKVMRFKESQEQEVHMREAARQGKIELIFAALDVLGSTPWVINRPVFDIVLNIWNSGGRFAKIPPAVFDMPEPEKPADWLTNPKARNVYLMRVRAYHQAKGNNHSERCSVNYKMEIARTFIGDTFYLPHNIDFRGRAYPIPPHLSHIGDDLSRGLLKFAEAKPLGARGLRWLKIHLANLYGFDKGNFEDRVIWAEQNLDNIYDSAERPLEGKRWWTKADDPWQCLATCMELRNALKSGDPLAYECALPVHQDGTCNGLQHYAALGGDEKGARQVNLDVTDRPSDVYTYVADMVEAQLEREKDTNKYAAMLVGKIARKVVKQTVMTTVYGVTFIGAREQIEKQLKDREEIPEEECWAASSYLAKNVLAAIGDLFSGAKDIQVWLNMCARLITKSIPPERIEEASKDLVDKRGKKKQGTRAKKEQMTSMIWTSPMNLPIVQPYRKTKRKQIMTAIQSVFISDPNSPAEVNSMKQASAFPPNFIHSLDASHMMKTALRCRDEDITFASVHDSYWTHACDIDRMSAIIRDTFVDLHTGEVLKKLHDEFLYRYKDYKIPLGVIRSSTLIRKLRNMGVTPPPVMTAIEEMDAAIRAGSENDDIEVAEADIDAAETDVEAEVIDVDAQSAEDTQTLEDAIDITAATRRKRIRPTIALNKTYVELADLIPPVPQKGDFDVNTIKKSLYFFS</sequence>
<evidence type="ECO:0000256" key="10">
    <source>
        <dbReference type="RuleBase" id="RU003805"/>
    </source>
</evidence>
<dbReference type="InterPro" id="IPR024075">
    <property type="entry name" value="DNA-dir_RNA_pol_helix_hairp_sf"/>
</dbReference>
<keyword evidence="3 10" id="KW-0240">DNA-directed RNA polymerase</keyword>
<feature type="domain" description="DNA-directed RNA polymerase N-terminal" evidence="11">
    <location>
        <begin position="353"/>
        <end position="675"/>
    </location>
</feature>
<keyword evidence="8 10" id="KW-0804">Transcription</keyword>
<dbReference type="GO" id="GO:0034245">
    <property type="term" value="C:mitochondrial DNA-directed RNA polymerase complex"/>
    <property type="evidence" value="ECO:0007669"/>
    <property type="project" value="TreeGrafter"/>
</dbReference>
<dbReference type="GO" id="GO:0001018">
    <property type="term" value="F:mitochondrial promoter sequence-specific DNA binding"/>
    <property type="evidence" value="ECO:0007669"/>
    <property type="project" value="TreeGrafter"/>
</dbReference>
<dbReference type="InterPro" id="IPR029262">
    <property type="entry name" value="RPOL_N"/>
</dbReference>
<keyword evidence="6" id="KW-0809">Transit peptide</keyword>
<evidence type="ECO:0000313" key="13">
    <source>
        <dbReference type="Proteomes" id="UP000076761"/>
    </source>
</evidence>
<dbReference type="PROSITE" id="PS00489">
    <property type="entry name" value="RNA_POL_PHAGE_2"/>
    <property type="match status" value="1"/>
</dbReference>
<evidence type="ECO:0000256" key="8">
    <source>
        <dbReference type="ARBA" id="ARBA00023163"/>
    </source>
</evidence>
<name>A0A165SEL1_9AGAM</name>
<dbReference type="FunFam" id="1.10.150.20:FF:000041">
    <property type="entry name" value="DNA-directed RNA polymerase"/>
    <property type="match status" value="1"/>
</dbReference>
<dbReference type="Proteomes" id="UP000076761">
    <property type="component" value="Unassembled WGS sequence"/>
</dbReference>
<evidence type="ECO:0000313" key="12">
    <source>
        <dbReference type="EMBL" id="KZT25042.1"/>
    </source>
</evidence>
<reference evidence="12 13" key="1">
    <citation type="journal article" date="2016" name="Mol. Biol. Evol.">
        <title>Comparative Genomics of Early-Diverging Mushroom-Forming Fungi Provides Insights into the Origins of Lignocellulose Decay Capabilities.</title>
        <authorList>
            <person name="Nagy L.G."/>
            <person name="Riley R."/>
            <person name="Tritt A."/>
            <person name="Adam C."/>
            <person name="Daum C."/>
            <person name="Floudas D."/>
            <person name="Sun H."/>
            <person name="Yadav J.S."/>
            <person name="Pangilinan J."/>
            <person name="Larsson K.H."/>
            <person name="Matsuura K."/>
            <person name="Barry K."/>
            <person name="Labutti K."/>
            <person name="Kuo R."/>
            <person name="Ohm R.A."/>
            <person name="Bhattacharya S.S."/>
            <person name="Shirouzu T."/>
            <person name="Yoshinaga Y."/>
            <person name="Martin F.M."/>
            <person name="Grigoriev I.V."/>
            <person name="Hibbett D.S."/>
        </authorList>
    </citation>
    <scope>NUCLEOTIDE SEQUENCE [LARGE SCALE GENOMIC DNA]</scope>
    <source>
        <strain evidence="12 13">HHB14362 ss-1</strain>
    </source>
</reference>
<comment type="subcellular location">
    <subcellularLocation>
        <location evidence="1">Mitochondrion</location>
    </subcellularLocation>
</comment>
<dbReference type="InParanoid" id="A0A165SEL1"/>
<evidence type="ECO:0000256" key="1">
    <source>
        <dbReference type="ARBA" id="ARBA00004173"/>
    </source>
</evidence>
<dbReference type="InterPro" id="IPR046950">
    <property type="entry name" value="DNA-dir_Rpol_C_phage-type"/>
</dbReference>
<comment type="function">
    <text evidence="10">DNA-dependent RNA polymerase catalyzes the transcription of DNA into RNA using the four ribonucleoside triphosphates as substrates.</text>
</comment>
<dbReference type="PROSITE" id="PS00900">
    <property type="entry name" value="RNA_POL_PHAGE_1"/>
    <property type="match status" value="1"/>
</dbReference>
<keyword evidence="13" id="KW-1185">Reference proteome</keyword>
<evidence type="ECO:0000256" key="2">
    <source>
        <dbReference type="ARBA" id="ARBA00009493"/>
    </source>
</evidence>
<dbReference type="FunCoup" id="A0A165SEL1">
    <property type="interactions" value="138"/>
</dbReference>
<accession>A0A165SEL1</accession>
<dbReference type="Gene3D" id="1.10.287.280">
    <property type="match status" value="1"/>
</dbReference>
<proteinExistence type="inferred from homology"/>
<dbReference type="Gene3D" id="1.10.150.20">
    <property type="entry name" value="5' to 3' exonuclease, C-terminal subdomain"/>
    <property type="match status" value="1"/>
</dbReference>
<evidence type="ECO:0000256" key="6">
    <source>
        <dbReference type="ARBA" id="ARBA00022946"/>
    </source>
</evidence>
<keyword evidence="4 10" id="KW-0808">Transferase</keyword>
<dbReference type="InterPro" id="IPR002092">
    <property type="entry name" value="DNA-dir_Rpol_phage-type"/>
</dbReference>
<keyword evidence="7" id="KW-0496">Mitochondrion</keyword>
<dbReference type="OrthoDB" id="276422at2759"/>
<dbReference type="PANTHER" id="PTHR10102:SF0">
    <property type="entry name" value="DNA-DIRECTED RNA POLYMERASE, MITOCHONDRIAL"/>
    <property type="match status" value="1"/>
</dbReference>
<dbReference type="Gene3D" id="1.10.1320.10">
    <property type="entry name" value="DNA-directed RNA polymerase, N-terminal domain"/>
    <property type="match status" value="1"/>
</dbReference>
<dbReference type="STRING" id="1314782.A0A165SEL1"/>
<keyword evidence="5 10" id="KW-0548">Nucleotidyltransferase</keyword>
<dbReference type="Gene3D" id="1.10.287.260">
    <property type="match status" value="1"/>
</dbReference>